<reference evidence="1 2" key="1">
    <citation type="journal article" date="2019" name="Commun. Biol.">
        <title>The bagworm genome reveals a unique fibroin gene that provides high tensile strength.</title>
        <authorList>
            <person name="Kono N."/>
            <person name="Nakamura H."/>
            <person name="Ohtoshi R."/>
            <person name="Tomita M."/>
            <person name="Numata K."/>
            <person name="Arakawa K."/>
        </authorList>
    </citation>
    <scope>NUCLEOTIDE SEQUENCE [LARGE SCALE GENOMIC DNA]</scope>
</reference>
<comment type="caution">
    <text evidence="1">The sequence shown here is derived from an EMBL/GenBank/DDBJ whole genome shotgun (WGS) entry which is preliminary data.</text>
</comment>
<dbReference type="EMBL" id="BGZK01001114">
    <property type="protein sequence ID" value="GBP71616.1"/>
    <property type="molecule type" value="Genomic_DNA"/>
</dbReference>
<dbReference type="AlphaFoldDB" id="A0A4C1Y6T9"/>
<keyword evidence="2" id="KW-1185">Reference proteome</keyword>
<evidence type="ECO:0000313" key="1">
    <source>
        <dbReference type="EMBL" id="GBP71616.1"/>
    </source>
</evidence>
<protein>
    <submittedName>
        <fullName evidence="1">Uncharacterized protein</fullName>
    </submittedName>
</protein>
<gene>
    <name evidence="1" type="ORF">EVAR_10830_1</name>
</gene>
<evidence type="ECO:0000313" key="2">
    <source>
        <dbReference type="Proteomes" id="UP000299102"/>
    </source>
</evidence>
<sequence length="193" mass="21199">MSTEIRMSILLSIPIPVYHISGTKNNLDVTRKVCLPLTTASESDAAEASHASCCARVTRRPHRLGARYRRKNETGGRYIHPRSLISLGDVISTNCLDDYGERKSGLRDTTRAGDARRPQVVAGGGLSPTRSLSLISNLNHGLYTRYIKKDTTIFDVKHLDAGPKGGKLDHSNRLSALFQQTGDSDWANLDIVL</sequence>
<organism evidence="1 2">
    <name type="scientific">Eumeta variegata</name>
    <name type="common">Bagworm moth</name>
    <name type="synonym">Eumeta japonica</name>
    <dbReference type="NCBI Taxonomy" id="151549"/>
    <lineage>
        <taxon>Eukaryota</taxon>
        <taxon>Metazoa</taxon>
        <taxon>Ecdysozoa</taxon>
        <taxon>Arthropoda</taxon>
        <taxon>Hexapoda</taxon>
        <taxon>Insecta</taxon>
        <taxon>Pterygota</taxon>
        <taxon>Neoptera</taxon>
        <taxon>Endopterygota</taxon>
        <taxon>Lepidoptera</taxon>
        <taxon>Glossata</taxon>
        <taxon>Ditrysia</taxon>
        <taxon>Tineoidea</taxon>
        <taxon>Psychidae</taxon>
        <taxon>Oiketicinae</taxon>
        <taxon>Eumeta</taxon>
    </lineage>
</organism>
<name>A0A4C1Y6T9_EUMVA</name>
<proteinExistence type="predicted"/>
<accession>A0A4C1Y6T9</accession>
<dbReference type="Proteomes" id="UP000299102">
    <property type="component" value="Unassembled WGS sequence"/>
</dbReference>